<comment type="similarity">
    <text evidence="2">Belongs to the bacterial sugar transferase family.</text>
</comment>
<dbReference type="Pfam" id="PF02397">
    <property type="entry name" value="Bac_transf"/>
    <property type="match status" value="1"/>
</dbReference>
<protein>
    <submittedName>
        <fullName evidence="10">Sugar transferase</fullName>
    </submittedName>
</protein>
<keyword evidence="4 8" id="KW-0812">Transmembrane</keyword>
<evidence type="ECO:0000256" key="6">
    <source>
        <dbReference type="ARBA" id="ARBA00023136"/>
    </source>
</evidence>
<reference evidence="10" key="1">
    <citation type="submission" date="2021-04" db="EMBL/GenBank/DDBJ databases">
        <title>Biosynthetic gene clusters of Dactylosporangioum roseum.</title>
        <authorList>
            <person name="Hartkoorn R.C."/>
            <person name="Beaudoing E."/>
            <person name="Hot D."/>
            <person name="Moureu S."/>
        </authorList>
    </citation>
    <scope>NUCLEOTIDE SEQUENCE</scope>
    <source>
        <strain evidence="10">NRRL B-16295</strain>
    </source>
</reference>
<evidence type="ECO:0000256" key="3">
    <source>
        <dbReference type="ARBA" id="ARBA00022679"/>
    </source>
</evidence>
<feature type="region of interest" description="Disordered" evidence="7">
    <location>
        <begin position="88"/>
        <end position="115"/>
    </location>
</feature>
<accession>A0ABY5Z3U6</accession>
<dbReference type="NCBIfam" id="TIGR03025">
    <property type="entry name" value="EPS_sugtrans"/>
    <property type="match status" value="1"/>
</dbReference>
<feature type="transmembrane region" description="Helical" evidence="8">
    <location>
        <begin position="193"/>
        <end position="212"/>
    </location>
</feature>
<dbReference type="GO" id="GO:0016740">
    <property type="term" value="F:transferase activity"/>
    <property type="evidence" value="ECO:0007669"/>
    <property type="project" value="UniProtKB-KW"/>
</dbReference>
<feature type="transmembrane region" description="Helical" evidence="8">
    <location>
        <begin position="232"/>
        <end position="250"/>
    </location>
</feature>
<feature type="transmembrane region" description="Helical" evidence="8">
    <location>
        <begin position="256"/>
        <end position="277"/>
    </location>
</feature>
<keyword evidence="6 8" id="KW-0472">Membrane</keyword>
<feature type="transmembrane region" description="Helical" evidence="8">
    <location>
        <begin position="433"/>
        <end position="453"/>
    </location>
</feature>
<evidence type="ECO:0000256" key="4">
    <source>
        <dbReference type="ARBA" id="ARBA00022692"/>
    </source>
</evidence>
<dbReference type="PANTHER" id="PTHR30576">
    <property type="entry name" value="COLANIC BIOSYNTHESIS UDP-GLUCOSE LIPID CARRIER TRANSFERASE"/>
    <property type="match status" value="1"/>
</dbReference>
<evidence type="ECO:0000256" key="1">
    <source>
        <dbReference type="ARBA" id="ARBA00004141"/>
    </source>
</evidence>
<keyword evidence="5 8" id="KW-1133">Transmembrane helix</keyword>
<dbReference type="InterPro" id="IPR017475">
    <property type="entry name" value="EPS_sugar_tfrase"/>
</dbReference>
<comment type="subcellular location">
    <subcellularLocation>
        <location evidence="1">Membrane</location>
        <topology evidence="1">Multi-pass membrane protein</topology>
    </subcellularLocation>
</comment>
<sequence length="619" mass="67934">MATAGRQFAAPSVLFGGCCATRGNCHAEFCPAYGTALDSEHVEQLVSAGRRRLSRLPWDTLDVLSGVREPTGKTDATQPVEQLSAAVQHRGARGRTEVTASLQRPATPPSRRSTLGELDSFEILPDHELTTPLGPNGVPRSSWQRTKRASRWHRPYAALLLLLDLGGAALASLTATANLDPDKITAGFKGQPGLFNLIAYVLLPAVWILVLWGHGAYDRRYLGTGTDEFKRVVRASWTVVAIVAFAAFAFKTDVSRTSVGAALIGALLFVLMLRYLARRALHVGRTRFHLATHRVLLIGTLQEALEVHQAIARDPAAGLVPVGIHLTEGYAPHPSATTPVPVHAGRDILSLVREINADTIAVCGSASAEPVELRRLAWQLEGTGIDLAVAPQLTDIAGPRVHIRPIEGIPLLYVEEPKLSGIGWLFKTVMDRVLALIVLLLVLPFFPIIALAIKISDPGPIFFRQPRVGREGKTFKVWKLRTMYVDAEERQAMLDGQNESDGLLFKMKNDPRVFKVGKWLRATSIDELPQILNVLVGEMSLVGPRPLPAEDGDFLGDVRRRLLVRPGITGLWQVSGRSDLSWDDAVRLDLYYVDNWSLVLDLHTMWRTVGVVVFRKGAY</sequence>
<keyword evidence="3 10" id="KW-0808">Transferase</keyword>
<evidence type="ECO:0000313" key="11">
    <source>
        <dbReference type="Proteomes" id="UP001058271"/>
    </source>
</evidence>
<evidence type="ECO:0000313" key="10">
    <source>
        <dbReference type="EMBL" id="UWZ36686.1"/>
    </source>
</evidence>
<proteinExistence type="inferred from homology"/>
<dbReference type="Gene3D" id="3.40.50.720">
    <property type="entry name" value="NAD(P)-binding Rossmann-like Domain"/>
    <property type="match status" value="1"/>
</dbReference>
<dbReference type="InterPro" id="IPR003362">
    <property type="entry name" value="Bact_transf"/>
</dbReference>
<evidence type="ECO:0000256" key="2">
    <source>
        <dbReference type="ARBA" id="ARBA00006464"/>
    </source>
</evidence>
<evidence type="ECO:0000256" key="8">
    <source>
        <dbReference type="SAM" id="Phobius"/>
    </source>
</evidence>
<dbReference type="Pfam" id="PF13727">
    <property type="entry name" value="CoA_binding_3"/>
    <property type="match status" value="1"/>
</dbReference>
<keyword evidence="11" id="KW-1185">Reference proteome</keyword>
<name>A0ABY5Z3U6_9ACTN</name>
<evidence type="ECO:0000256" key="5">
    <source>
        <dbReference type="ARBA" id="ARBA00022989"/>
    </source>
</evidence>
<dbReference type="PANTHER" id="PTHR30576:SF10">
    <property type="entry name" value="SLL5057 PROTEIN"/>
    <property type="match status" value="1"/>
</dbReference>
<organism evidence="10 11">
    <name type="scientific">Dactylosporangium roseum</name>
    <dbReference type="NCBI Taxonomy" id="47989"/>
    <lineage>
        <taxon>Bacteria</taxon>
        <taxon>Bacillati</taxon>
        <taxon>Actinomycetota</taxon>
        <taxon>Actinomycetes</taxon>
        <taxon>Micromonosporales</taxon>
        <taxon>Micromonosporaceae</taxon>
        <taxon>Dactylosporangium</taxon>
    </lineage>
</organism>
<evidence type="ECO:0000259" key="9">
    <source>
        <dbReference type="Pfam" id="PF02397"/>
    </source>
</evidence>
<feature type="transmembrane region" description="Helical" evidence="8">
    <location>
        <begin position="155"/>
        <end position="173"/>
    </location>
</feature>
<gene>
    <name evidence="10" type="ORF">Drose_37820</name>
</gene>
<feature type="domain" description="Bacterial sugar transferase" evidence="9">
    <location>
        <begin position="427"/>
        <end position="613"/>
    </location>
</feature>
<evidence type="ECO:0000256" key="7">
    <source>
        <dbReference type="SAM" id="MobiDB-lite"/>
    </source>
</evidence>
<dbReference type="PROSITE" id="PS51257">
    <property type="entry name" value="PROKAR_LIPOPROTEIN"/>
    <property type="match status" value="1"/>
</dbReference>
<dbReference type="Proteomes" id="UP001058271">
    <property type="component" value="Chromosome"/>
</dbReference>
<dbReference type="EMBL" id="CP073721">
    <property type="protein sequence ID" value="UWZ36686.1"/>
    <property type="molecule type" value="Genomic_DNA"/>
</dbReference>